<dbReference type="PANTHER" id="PTHR24198">
    <property type="entry name" value="ANKYRIN REPEAT AND PROTEIN KINASE DOMAIN-CONTAINING PROTEIN"/>
    <property type="match status" value="1"/>
</dbReference>
<dbReference type="InterPro" id="IPR036770">
    <property type="entry name" value="Ankyrin_rpt-contain_sf"/>
</dbReference>
<evidence type="ECO:0000256" key="2">
    <source>
        <dbReference type="ARBA" id="ARBA00023043"/>
    </source>
</evidence>
<proteinExistence type="predicted"/>
<reference evidence="3" key="1">
    <citation type="submission" date="2018-01" db="EMBL/GenBank/DDBJ databases">
        <title>Draft genome sequence of Bandra megavirus.</title>
        <authorList>
            <person name="Chatterjee A."/>
            <person name="Yadav R."/>
            <person name="Kondabagil K."/>
        </authorList>
    </citation>
    <scope>NUCLEOTIDE SEQUENCE</scope>
    <source>
        <strain evidence="3">KK-1</strain>
    </source>
</reference>
<dbReference type="EMBL" id="MG779310">
    <property type="protein sequence ID" value="AUV58126.1"/>
    <property type="molecule type" value="Genomic_DNA"/>
</dbReference>
<evidence type="ECO:0000313" key="3">
    <source>
        <dbReference type="EMBL" id="AUV58126.1"/>
    </source>
</evidence>
<dbReference type="InterPro" id="IPR002110">
    <property type="entry name" value="Ankyrin_rpt"/>
</dbReference>
<protein>
    <submittedName>
        <fullName evidence="3">Ankyrin repeat protein</fullName>
    </submittedName>
</protein>
<keyword evidence="2" id="KW-0040">ANK repeat</keyword>
<sequence>MQIQENKNNSNYLQLESHEHVNTHYRGLHQIGYNNVIGNDLAINDYNLFIEKINNLTINEKICFLRKYMVNGNYEMFSTILNHGPDITSNNECIKVLADTYLSNNQIDCFQQLLNIGLDIHVDNDFPLVLATHRGNLPLVKFFVNNGADIATRDNICIKISIDSMDTNIFNYLLQSGSDIHCDRNYPLRRAVYLQKIYIIKKLLESGADISYLEMKDLVRIVQNKNYDLIKLLIDYGVDFSIINFNKEINPDDKYIKIYDILSQQGVDHDQLFHLLMSYPDDEFDEYV</sequence>
<dbReference type="PROSITE" id="PS50297">
    <property type="entry name" value="ANK_REP_REGION"/>
    <property type="match status" value="1"/>
</dbReference>
<organism evidence="3">
    <name type="scientific">Bandra megavirus</name>
    <dbReference type="NCBI Taxonomy" id="2071566"/>
    <lineage>
        <taxon>Viruses</taxon>
        <taxon>Varidnaviria</taxon>
        <taxon>Bamfordvirae</taxon>
        <taxon>Nucleocytoviricota</taxon>
        <taxon>Megaviricetes</taxon>
        <taxon>Imitervirales</taxon>
        <taxon>Mimiviridae</taxon>
        <taxon>Megamimivirinae</taxon>
        <taxon>Megavirus</taxon>
    </lineage>
</organism>
<name>A0A2K9V7F6_9VIRU</name>
<evidence type="ECO:0000256" key="1">
    <source>
        <dbReference type="ARBA" id="ARBA00022737"/>
    </source>
</evidence>
<keyword evidence="1" id="KW-0677">Repeat</keyword>
<dbReference type="SUPFAM" id="SSF48403">
    <property type="entry name" value="Ankyrin repeat"/>
    <property type="match status" value="1"/>
</dbReference>
<dbReference type="PROSITE" id="PS50088">
    <property type="entry name" value="ANK_REPEAT"/>
    <property type="match status" value="1"/>
</dbReference>
<dbReference type="SMART" id="SM00248">
    <property type="entry name" value="ANK"/>
    <property type="match status" value="6"/>
</dbReference>
<accession>A0A2K9V7F6</accession>
<dbReference type="Gene3D" id="1.25.40.20">
    <property type="entry name" value="Ankyrin repeat-containing domain"/>
    <property type="match status" value="1"/>
</dbReference>
<dbReference type="Pfam" id="PF12796">
    <property type="entry name" value="Ank_2"/>
    <property type="match status" value="1"/>
</dbReference>
<dbReference type="PANTHER" id="PTHR24198:SF165">
    <property type="entry name" value="ANKYRIN REPEAT-CONTAINING PROTEIN-RELATED"/>
    <property type="match status" value="1"/>
</dbReference>